<protein>
    <submittedName>
        <fullName evidence="1">Uncharacterized protein</fullName>
    </submittedName>
</protein>
<dbReference type="Proteomes" id="UP001057375">
    <property type="component" value="Unassembled WGS sequence"/>
</dbReference>
<organism evidence="1 2">
    <name type="scientific">Aduncisulcus paluster</name>
    <dbReference type="NCBI Taxonomy" id="2918883"/>
    <lineage>
        <taxon>Eukaryota</taxon>
        <taxon>Metamonada</taxon>
        <taxon>Carpediemonas-like organisms</taxon>
        <taxon>Aduncisulcus</taxon>
    </lineage>
</organism>
<evidence type="ECO:0000313" key="1">
    <source>
        <dbReference type="EMBL" id="GKT17991.1"/>
    </source>
</evidence>
<gene>
    <name evidence="1" type="ORF">ADUPG1_011216</name>
</gene>
<reference evidence="1" key="1">
    <citation type="submission" date="2022-03" db="EMBL/GenBank/DDBJ databases">
        <title>Draft genome sequence of Aduncisulcus paluster, a free-living microaerophilic Fornicata.</title>
        <authorList>
            <person name="Yuyama I."/>
            <person name="Kume K."/>
            <person name="Tamura T."/>
            <person name="Inagaki Y."/>
            <person name="Hashimoto T."/>
        </authorList>
    </citation>
    <scope>NUCLEOTIDE SEQUENCE</scope>
    <source>
        <strain evidence="1">NY0171</strain>
    </source>
</reference>
<proteinExistence type="predicted"/>
<dbReference type="EMBL" id="BQXS01011902">
    <property type="protein sequence ID" value="GKT17991.1"/>
    <property type="molecule type" value="Genomic_DNA"/>
</dbReference>
<keyword evidence="2" id="KW-1185">Reference proteome</keyword>
<name>A0ABQ5JV56_9EUKA</name>
<accession>A0ABQ5JV56</accession>
<comment type="caution">
    <text evidence="1">The sequence shown here is derived from an EMBL/GenBank/DDBJ whole genome shotgun (WGS) entry which is preliminary data.</text>
</comment>
<sequence length="604" mass="67426">MPDSFLSGGVYMSGCSDVEFDKFTQGIGSLSFKEIDFPIHSSFKVSNVQLLIQGGIGQPKELTFHFMHDKDQKTVKRVEFDKLKRGLAEWYRIDVPSSIKPSLLGIIHHSLWEGSNKCTIYGIAFGFANPSTVLPSLARDSDVEYNASSSGDSYKVPRTILTISAKINPDLAFPSSISQNQGKKLLSDGKPEPPVETASLEFHTMTIPFVETCSIECIQICIFGDDRQPKYLDAALHKDCGEVVDIKYSLPRVAKKGENEWHSLPVGVDDVLKCRLECVEAWDGTNRCELDGLKFLLEDRCKPLTSASGVPRTILTISAKINPDLAFPSSISQNQGKKLLSDGKPEPPVETASLEFHTMTIPFVETCSIECIQICIFGDDRQPKYLDAALHKDCGEVVDIKYSLPRVAKKGENEWHSLPVGVDDVLKCRLECVEAWDGTNRCELDGLKFLLEDRCKPLTSASGVELPKQEDKSSRRVRDLLDGRRPLTFAKLNIPFFTIAPIQSVYIEVYGCKEQAKELEFVFHTKAGGHVRKEFTVDKVKKKGDLEWHYLPIGHVEAVISCDVKCLSCWNGDNYGRLDGIRFLSTPSEIERIGGRLRVSYSDK</sequence>
<evidence type="ECO:0000313" key="2">
    <source>
        <dbReference type="Proteomes" id="UP001057375"/>
    </source>
</evidence>